<keyword evidence="3" id="KW-1185">Reference proteome</keyword>
<dbReference type="Pfam" id="PF21597">
    <property type="entry name" value="TetR_C_43"/>
    <property type="match status" value="1"/>
</dbReference>
<name>X0R944_RHOWR</name>
<evidence type="ECO:0000259" key="1">
    <source>
        <dbReference type="Pfam" id="PF21597"/>
    </source>
</evidence>
<dbReference type="AlphaFoldDB" id="X0R944"/>
<sequence>MLERAREAGAVRADLTADDVRRLVCGIQHAVQIGDPSSVGTYVGVLVAGLLA</sequence>
<proteinExistence type="predicted"/>
<accession>X0R944</accession>
<dbReference type="InterPro" id="IPR049445">
    <property type="entry name" value="TetR_SbtR-like_C"/>
</dbReference>
<dbReference type="InterPro" id="IPR036271">
    <property type="entry name" value="Tet_transcr_reg_TetR-rel_C_sf"/>
</dbReference>
<organism evidence="2 3">
    <name type="scientific">Rhodococcus wratislaviensis NBRC 100605</name>
    <dbReference type="NCBI Taxonomy" id="1219028"/>
    <lineage>
        <taxon>Bacteria</taxon>
        <taxon>Bacillati</taxon>
        <taxon>Actinomycetota</taxon>
        <taxon>Actinomycetes</taxon>
        <taxon>Mycobacteriales</taxon>
        <taxon>Nocardiaceae</taxon>
        <taxon>Rhodococcus</taxon>
    </lineage>
</organism>
<dbReference type="EMBL" id="BAWF01000041">
    <property type="protein sequence ID" value="GAF47490.1"/>
    <property type="molecule type" value="Genomic_DNA"/>
</dbReference>
<evidence type="ECO:0000313" key="3">
    <source>
        <dbReference type="Proteomes" id="UP000019491"/>
    </source>
</evidence>
<reference evidence="2 3" key="1">
    <citation type="submission" date="2014-02" db="EMBL/GenBank/DDBJ databases">
        <title>Whole genome shotgun sequence of Rhodococcus wratislaviensis NBRC 100605.</title>
        <authorList>
            <person name="Hosoyama A."/>
            <person name="Tsuchikane K."/>
            <person name="Yoshida I."/>
            <person name="Ohji S."/>
            <person name="Ichikawa N."/>
            <person name="Yamazoe A."/>
            <person name="Fujita N."/>
        </authorList>
    </citation>
    <scope>NUCLEOTIDE SEQUENCE [LARGE SCALE GENOMIC DNA]</scope>
    <source>
        <strain evidence="2 3">NBRC 100605</strain>
    </source>
</reference>
<comment type="caution">
    <text evidence="2">The sequence shown here is derived from an EMBL/GenBank/DDBJ whole genome shotgun (WGS) entry which is preliminary data.</text>
</comment>
<protein>
    <recommendedName>
        <fullName evidence="1">Transcriptional regulator SbtR-like C-terminal domain-containing protein</fullName>
    </recommendedName>
</protein>
<gene>
    <name evidence="2" type="ORF">RW1_041_00350</name>
</gene>
<dbReference type="Gene3D" id="1.10.357.10">
    <property type="entry name" value="Tetracycline Repressor, domain 2"/>
    <property type="match status" value="1"/>
</dbReference>
<evidence type="ECO:0000313" key="2">
    <source>
        <dbReference type="EMBL" id="GAF47490.1"/>
    </source>
</evidence>
<dbReference type="Proteomes" id="UP000019491">
    <property type="component" value="Unassembled WGS sequence"/>
</dbReference>
<feature type="domain" description="Transcriptional regulator SbtR-like C-terminal" evidence="1">
    <location>
        <begin position="1"/>
        <end position="50"/>
    </location>
</feature>
<dbReference type="SUPFAM" id="SSF48498">
    <property type="entry name" value="Tetracyclin repressor-like, C-terminal domain"/>
    <property type="match status" value="1"/>
</dbReference>